<organism evidence="1 2">
    <name type="scientific">Microctonus aethiopoides</name>
    <dbReference type="NCBI Taxonomy" id="144406"/>
    <lineage>
        <taxon>Eukaryota</taxon>
        <taxon>Metazoa</taxon>
        <taxon>Ecdysozoa</taxon>
        <taxon>Arthropoda</taxon>
        <taxon>Hexapoda</taxon>
        <taxon>Insecta</taxon>
        <taxon>Pterygota</taxon>
        <taxon>Neoptera</taxon>
        <taxon>Endopterygota</taxon>
        <taxon>Hymenoptera</taxon>
        <taxon>Apocrita</taxon>
        <taxon>Ichneumonoidea</taxon>
        <taxon>Braconidae</taxon>
        <taxon>Euphorinae</taxon>
        <taxon>Microctonus</taxon>
    </lineage>
</organism>
<reference evidence="1" key="1">
    <citation type="journal article" date="2023" name="bioRxiv">
        <title>Scaffold-level genome assemblies of two parasitoid biocontrol wasps reveal the parthenogenesis mechanism and an associated novel virus.</title>
        <authorList>
            <person name="Inwood S."/>
            <person name="Skelly J."/>
            <person name="Guhlin J."/>
            <person name="Harrop T."/>
            <person name="Goldson S."/>
            <person name="Dearden P."/>
        </authorList>
    </citation>
    <scope>NUCLEOTIDE SEQUENCE</scope>
    <source>
        <strain evidence="1">Irish</strain>
        <tissue evidence="1">Whole body</tissue>
    </source>
</reference>
<dbReference type="AlphaFoldDB" id="A0AA39C313"/>
<gene>
    <name evidence="1" type="ORF">PV328_012026</name>
</gene>
<evidence type="ECO:0000313" key="1">
    <source>
        <dbReference type="EMBL" id="KAK0156997.1"/>
    </source>
</evidence>
<reference evidence="1" key="2">
    <citation type="submission" date="2023-03" db="EMBL/GenBank/DDBJ databases">
        <authorList>
            <person name="Inwood S.N."/>
            <person name="Skelly J.G."/>
            <person name="Guhlin J."/>
            <person name="Harrop T.W.R."/>
            <person name="Goldson S.G."/>
            <person name="Dearden P.K."/>
        </authorList>
    </citation>
    <scope>NUCLEOTIDE SEQUENCE</scope>
    <source>
        <strain evidence="1">Irish</strain>
        <tissue evidence="1">Whole body</tissue>
    </source>
</reference>
<protein>
    <submittedName>
        <fullName evidence="1">Uncharacterized protein</fullName>
    </submittedName>
</protein>
<proteinExistence type="predicted"/>
<comment type="caution">
    <text evidence="1">The sequence shown here is derived from an EMBL/GenBank/DDBJ whole genome shotgun (WGS) entry which is preliminary data.</text>
</comment>
<accession>A0AA39C313</accession>
<keyword evidence="2" id="KW-1185">Reference proteome</keyword>
<sequence>VSPQGTLPKLRDRLSRAMQRLHIPNMTWTQADYKRLSIATDVDAIVVDDQEAPLAREYRATAGSPEQGRGLVRGSQPILNAVEYEQPTLTPTAPRRSAPTHMEADIIPIQAGTFAPREQSMKNTVTSGYQPAMIERVRAWKLEFYGNDNEGVESFLDRIEQCSLSCGLTNADLYSIMPLMLKDAASTCNVVRSAPPNANFGNFEIAFVCPSIVKTYMNRQTRYMDNPESWVQQFHSWTNDLGPEQKMILDLDKRFRTLTKEISLGQSSFWAGQTK</sequence>
<feature type="non-terminal residue" evidence="1">
    <location>
        <position position="275"/>
    </location>
</feature>
<evidence type="ECO:0000313" key="2">
    <source>
        <dbReference type="Proteomes" id="UP001168990"/>
    </source>
</evidence>
<dbReference type="Proteomes" id="UP001168990">
    <property type="component" value="Unassembled WGS sequence"/>
</dbReference>
<name>A0AA39C313_9HYME</name>
<dbReference type="EMBL" id="JAQQBS010001771">
    <property type="protein sequence ID" value="KAK0156997.1"/>
    <property type="molecule type" value="Genomic_DNA"/>
</dbReference>